<evidence type="ECO:0000256" key="1">
    <source>
        <dbReference type="ARBA" id="ARBA00023015"/>
    </source>
</evidence>
<keyword evidence="3" id="KW-0804">Transcription</keyword>
<evidence type="ECO:0000256" key="3">
    <source>
        <dbReference type="ARBA" id="ARBA00023163"/>
    </source>
</evidence>
<dbReference type="SUPFAM" id="SSF46689">
    <property type="entry name" value="Homeodomain-like"/>
    <property type="match status" value="2"/>
</dbReference>
<accession>A0A0P7DZP5</accession>
<dbReference type="EMBL" id="LJTC01000008">
    <property type="protein sequence ID" value="KPM83083.1"/>
    <property type="molecule type" value="Genomic_DNA"/>
</dbReference>
<comment type="caution">
    <text evidence="5">The sequence shown here is derived from an EMBL/GenBank/DDBJ whole genome shotgun (WGS) entry which is preliminary data.</text>
</comment>
<gene>
    <name evidence="5" type="ORF">AOG27_13500</name>
</gene>
<dbReference type="STRING" id="570156.AOG27_13500"/>
<dbReference type="PANTHER" id="PTHR46796">
    <property type="entry name" value="HTH-TYPE TRANSCRIPTIONAL ACTIVATOR RHAS-RELATED"/>
    <property type="match status" value="1"/>
</dbReference>
<name>A0A0P7DZP5_9GAMM</name>
<dbReference type="PATRIC" id="fig|570156.3.peg.3806"/>
<dbReference type="InterPro" id="IPR018060">
    <property type="entry name" value="HTH_AraC"/>
</dbReference>
<feature type="domain" description="HTH araC/xylS-type" evidence="4">
    <location>
        <begin position="175"/>
        <end position="272"/>
    </location>
</feature>
<dbReference type="GO" id="GO:0003700">
    <property type="term" value="F:DNA-binding transcription factor activity"/>
    <property type="evidence" value="ECO:0007669"/>
    <property type="project" value="InterPro"/>
</dbReference>
<dbReference type="AlphaFoldDB" id="A0A0P7DZP5"/>
<dbReference type="PANTHER" id="PTHR46796:SF2">
    <property type="entry name" value="TRANSCRIPTIONAL REGULATORY PROTEIN"/>
    <property type="match status" value="1"/>
</dbReference>
<evidence type="ECO:0000256" key="2">
    <source>
        <dbReference type="ARBA" id="ARBA00023125"/>
    </source>
</evidence>
<dbReference type="Pfam" id="PF12833">
    <property type="entry name" value="HTH_18"/>
    <property type="match status" value="1"/>
</dbReference>
<sequence>MSKDNHFKYINNEQHQSISMLTATMSDFTYAKHAHEEYSIGITLQGRQDFFCRNAFYKSVPGNVILFNPEDIHDGHSGTEQNLEYLMLYIHPDEFKPLFKALGYKQDCTLRMANTLYADPLLRNQVINLSRLLQTNSTSKIEREAAVLQMAQSLVRLNGSLDLPTLSTRVDSLLLRAKDYILANIDNDISIDDIAHAATMSKFHFIRRFREHFGITPHQYVLNCRINYARKALQVGRDATSVAVESGFADASHLNRNFKRAFGMTPKQFQLQWARR</sequence>
<dbReference type="OrthoDB" id="9809338at2"/>
<dbReference type="InterPro" id="IPR003313">
    <property type="entry name" value="AraC-bd"/>
</dbReference>
<dbReference type="SUPFAM" id="SSF51215">
    <property type="entry name" value="Regulatory protein AraC"/>
    <property type="match status" value="1"/>
</dbReference>
<evidence type="ECO:0000313" key="5">
    <source>
        <dbReference type="EMBL" id="KPM83083.1"/>
    </source>
</evidence>
<dbReference type="InterPro" id="IPR037923">
    <property type="entry name" value="HTH-like"/>
</dbReference>
<dbReference type="SMART" id="SM00342">
    <property type="entry name" value="HTH_ARAC"/>
    <property type="match status" value="1"/>
</dbReference>
<dbReference type="InterPro" id="IPR050204">
    <property type="entry name" value="AraC_XylS_family_regulators"/>
</dbReference>
<evidence type="ECO:0000313" key="6">
    <source>
        <dbReference type="Proteomes" id="UP000050378"/>
    </source>
</evidence>
<reference evidence="5 6" key="1">
    <citation type="submission" date="2015-09" db="EMBL/GenBank/DDBJ databases">
        <title>Draft Genome Sequence of Pseudoalteromonas lipolytica UCD-48B.</title>
        <authorList>
            <person name="Krusor M."/>
            <person name="Coil D.A."/>
            <person name="Lang J.M."/>
            <person name="Eisen J.A."/>
            <person name="Alexiev A."/>
        </authorList>
    </citation>
    <scope>NUCLEOTIDE SEQUENCE [LARGE SCALE GENOMIC DNA]</scope>
    <source>
        <strain evidence="5 6">UCD-48B</strain>
    </source>
</reference>
<keyword evidence="1" id="KW-0805">Transcription regulation</keyword>
<organism evidence="5 6">
    <name type="scientific">Pseudoalteromonas lipolytica</name>
    <dbReference type="NCBI Taxonomy" id="570156"/>
    <lineage>
        <taxon>Bacteria</taxon>
        <taxon>Pseudomonadati</taxon>
        <taxon>Pseudomonadota</taxon>
        <taxon>Gammaproteobacteria</taxon>
        <taxon>Alteromonadales</taxon>
        <taxon>Pseudoalteromonadaceae</taxon>
        <taxon>Pseudoalteromonas</taxon>
    </lineage>
</organism>
<dbReference type="PROSITE" id="PS01124">
    <property type="entry name" value="HTH_ARAC_FAMILY_2"/>
    <property type="match status" value="1"/>
</dbReference>
<protein>
    <submittedName>
        <fullName evidence="5">AraC family transcriptional regulator</fullName>
    </submittedName>
</protein>
<proteinExistence type="predicted"/>
<dbReference type="Gene3D" id="1.10.10.60">
    <property type="entry name" value="Homeodomain-like"/>
    <property type="match status" value="2"/>
</dbReference>
<keyword evidence="2" id="KW-0238">DNA-binding</keyword>
<dbReference type="InterPro" id="IPR009057">
    <property type="entry name" value="Homeodomain-like_sf"/>
</dbReference>
<dbReference type="RefSeq" id="WP_054553538.1">
    <property type="nucleotide sequence ID" value="NZ_LJTC01000008.1"/>
</dbReference>
<dbReference type="Proteomes" id="UP000050378">
    <property type="component" value="Unassembled WGS sequence"/>
</dbReference>
<dbReference type="GO" id="GO:0043565">
    <property type="term" value="F:sequence-specific DNA binding"/>
    <property type="evidence" value="ECO:0007669"/>
    <property type="project" value="InterPro"/>
</dbReference>
<evidence type="ECO:0000259" key="4">
    <source>
        <dbReference type="PROSITE" id="PS01124"/>
    </source>
</evidence>
<dbReference type="Pfam" id="PF02311">
    <property type="entry name" value="AraC_binding"/>
    <property type="match status" value="1"/>
</dbReference>